<dbReference type="GO" id="GO:0012506">
    <property type="term" value="C:vesicle membrane"/>
    <property type="evidence" value="ECO:0007669"/>
    <property type="project" value="TreeGrafter"/>
</dbReference>
<evidence type="ECO:0000313" key="3">
    <source>
        <dbReference type="Proteomes" id="UP000002748"/>
    </source>
</evidence>
<dbReference type="PANTHER" id="PTHR46467">
    <property type="entry name" value="TETHER CONTAINING UBX DOMAIN FOR GLUT4"/>
    <property type="match status" value="1"/>
</dbReference>
<dbReference type="HOGENOM" id="CLU_072390_0_0_1"/>
<dbReference type="Proteomes" id="UP000002748">
    <property type="component" value="Unassembled WGS sequence"/>
</dbReference>
<dbReference type="KEGG" id="tasa:A1Q1_06628"/>
<dbReference type="RefSeq" id="XP_014183152.1">
    <property type="nucleotide sequence ID" value="XM_014327677.1"/>
</dbReference>
<gene>
    <name evidence="2" type="ORF">A1Q1_06628</name>
</gene>
<accession>J4UJU6</accession>
<evidence type="ECO:0000256" key="1">
    <source>
        <dbReference type="SAM" id="MobiDB-lite"/>
    </source>
</evidence>
<feature type="region of interest" description="Disordered" evidence="1">
    <location>
        <begin position="270"/>
        <end position="308"/>
    </location>
</feature>
<sequence>MSDQQQPVAPASPAAPAALAQTSSPPTQTAQTAQSAPTPQQQAGLSDTSAGTQVFSAPTETTGPEAVPDSFFEPTLQDVQAHHASVVARSKRLNEAPLLTAKHRDADVAARDAKKAEKWPNVSSDGYSQLTTDDDSHKVLRWNADSEHFPFVFCPVYAFVRESLGADVKEQPFTLYQPPRTMFPEKPVPQPPQKKHINPAMKARVIAPANYGPQRGLSTQGGTGGNESLSQLGLVPQSVLLVKWDDTEMNSSTYAAPLNDELKARMKPLPAPVTKEAEPPKGDPIKQMQTGEKKMPKWLQKGLMKKKT</sequence>
<dbReference type="OrthoDB" id="440781at2759"/>
<protein>
    <submittedName>
        <fullName evidence="2">Uncharacterized protein</fullName>
    </submittedName>
</protein>
<dbReference type="EMBL" id="ALBS01000034">
    <property type="protein sequence ID" value="EJT52090.1"/>
    <property type="molecule type" value="Genomic_DNA"/>
</dbReference>
<dbReference type="GO" id="GO:0006886">
    <property type="term" value="P:intracellular protein transport"/>
    <property type="evidence" value="ECO:0007669"/>
    <property type="project" value="TreeGrafter"/>
</dbReference>
<reference evidence="2 3" key="1">
    <citation type="journal article" date="2012" name="Eukaryot. Cell">
        <title>Draft genome sequence of CBS 2479, the standard type strain of Trichosporon asahii.</title>
        <authorList>
            <person name="Yang R.Y."/>
            <person name="Li H.T."/>
            <person name="Zhu H."/>
            <person name="Zhou G.P."/>
            <person name="Wang M."/>
            <person name="Wang L."/>
        </authorList>
    </citation>
    <scope>NUCLEOTIDE SEQUENCE [LARGE SCALE GENOMIC DNA]</scope>
    <source>
        <strain evidence="3">ATCC 90039 / CBS 2479 / JCM 2466 / KCTC 7840 / NCYC 2677 / UAMH 7654</strain>
    </source>
</reference>
<dbReference type="PANTHER" id="PTHR46467:SF1">
    <property type="entry name" value="TETHER CONTAINING UBX DOMAIN FOR GLUT4"/>
    <property type="match status" value="1"/>
</dbReference>
<name>J4UJU6_TRIAS</name>
<feature type="compositionally biased region" description="Basic and acidic residues" evidence="1">
    <location>
        <begin position="275"/>
        <end position="284"/>
    </location>
</feature>
<dbReference type="GeneID" id="25990140"/>
<feature type="compositionally biased region" description="Low complexity" evidence="1">
    <location>
        <begin position="1"/>
        <end position="43"/>
    </location>
</feature>
<proteinExistence type="predicted"/>
<dbReference type="AlphaFoldDB" id="J4UJU6"/>
<feature type="compositionally biased region" description="Polar residues" evidence="1">
    <location>
        <begin position="44"/>
        <end position="62"/>
    </location>
</feature>
<feature type="region of interest" description="Disordered" evidence="1">
    <location>
        <begin position="1"/>
        <end position="70"/>
    </location>
</feature>
<evidence type="ECO:0000313" key="2">
    <source>
        <dbReference type="EMBL" id="EJT52090.1"/>
    </source>
</evidence>
<comment type="caution">
    <text evidence="2">The sequence shown here is derived from an EMBL/GenBank/DDBJ whole genome shotgun (WGS) entry which is preliminary data.</text>
</comment>
<dbReference type="VEuPathDB" id="FungiDB:A1Q1_06628"/>
<dbReference type="GO" id="GO:0005737">
    <property type="term" value="C:cytoplasm"/>
    <property type="evidence" value="ECO:0007669"/>
    <property type="project" value="TreeGrafter"/>
</dbReference>
<dbReference type="GO" id="GO:0005634">
    <property type="term" value="C:nucleus"/>
    <property type="evidence" value="ECO:0007669"/>
    <property type="project" value="TreeGrafter"/>
</dbReference>
<organism evidence="2 3">
    <name type="scientific">Trichosporon asahii var. asahii (strain ATCC 90039 / CBS 2479 / JCM 2466 / KCTC 7840 / NBRC 103889/ NCYC 2677 / UAMH 7654)</name>
    <name type="common">Yeast</name>
    <dbReference type="NCBI Taxonomy" id="1186058"/>
    <lineage>
        <taxon>Eukaryota</taxon>
        <taxon>Fungi</taxon>
        <taxon>Dikarya</taxon>
        <taxon>Basidiomycota</taxon>
        <taxon>Agaricomycotina</taxon>
        <taxon>Tremellomycetes</taxon>
        <taxon>Trichosporonales</taxon>
        <taxon>Trichosporonaceae</taxon>
        <taxon>Trichosporon</taxon>
    </lineage>
</organism>